<dbReference type="GO" id="GO:0005886">
    <property type="term" value="C:plasma membrane"/>
    <property type="evidence" value="ECO:0007669"/>
    <property type="project" value="UniProtKB-SubCell"/>
</dbReference>
<name>A0A7C3WQA0_9BACT</name>
<evidence type="ECO:0000256" key="6">
    <source>
        <dbReference type="ARBA" id="ARBA00022989"/>
    </source>
</evidence>
<comment type="subcellular location">
    <subcellularLocation>
        <location evidence="1">Cell membrane</location>
        <topology evidence="1">Multi-pass membrane protein</topology>
    </subcellularLocation>
</comment>
<organism evidence="9">
    <name type="scientific">Desulfobacca acetoxidans</name>
    <dbReference type="NCBI Taxonomy" id="60893"/>
    <lineage>
        <taxon>Bacteria</taxon>
        <taxon>Pseudomonadati</taxon>
        <taxon>Thermodesulfobacteriota</taxon>
        <taxon>Desulfobaccia</taxon>
        <taxon>Desulfobaccales</taxon>
        <taxon>Desulfobaccaceae</taxon>
        <taxon>Desulfobacca</taxon>
    </lineage>
</organism>
<dbReference type="InterPro" id="IPR007227">
    <property type="entry name" value="Cell_shape_determining_MreD"/>
</dbReference>
<keyword evidence="3" id="KW-1003">Cell membrane</keyword>
<evidence type="ECO:0000256" key="2">
    <source>
        <dbReference type="ARBA" id="ARBA00007776"/>
    </source>
</evidence>
<evidence type="ECO:0000256" key="7">
    <source>
        <dbReference type="ARBA" id="ARBA00023136"/>
    </source>
</evidence>
<keyword evidence="5" id="KW-0133">Cell shape</keyword>
<evidence type="ECO:0000256" key="1">
    <source>
        <dbReference type="ARBA" id="ARBA00004651"/>
    </source>
</evidence>
<feature type="transmembrane region" description="Helical" evidence="8">
    <location>
        <begin position="129"/>
        <end position="149"/>
    </location>
</feature>
<evidence type="ECO:0000256" key="5">
    <source>
        <dbReference type="ARBA" id="ARBA00022960"/>
    </source>
</evidence>
<dbReference type="NCBIfam" id="TIGR03426">
    <property type="entry name" value="shape_MreD"/>
    <property type="match status" value="1"/>
</dbReference>
<dbReference type="EMBL" id="DTHB01000029">
    <property type="protein sequence ID" value="HGB14436.1"/>
    <property type="molecule type" value="Genomic_DNA"/>
</dbReference>
<feature type="transmembrane region" description="Helical" evidence="8">
    <location>
        <begin position="66"/>
        <end position="84"/>
    </location>
</feature>
<feature type="transmembrane region" description="Helical" evidence="8">
    <location>
        <begin position="96"/>
        <end position="117"/>
    </location>
</feature>
<keyword evidence="7 8" id="KW-0472">Membrane</keyword>
<dbReference type="AlphaFoldDB" id="A0A7C3WQA0"/>
<keyword evidence="4 8" id="KW-0812">Transmembrane</keyword>
<sequence>MVPFLVLTLLGLGLFYFQNLVLLPYVHLRLPSLLIFYASLQPRLALAFYLAGFLGLLQDSYALTPLGLHLNGALVLVAAGRLARRRFLMTSPGSQVLASLAALAAQEVGLRITLFLVGYPHYFMGKVKWLHLVEIVFTALLAPLLFSLLQALERVLRPWGWSAVTADDSS</sequence>
<evidence type="ECO:0000256" key="3">
    <source>
        <dbReference type="ARBA" id="ARBA00022475"/>
    </source>
</evidence>
<evidence type="ECO:0000313" key="9">
    <source>
        <dbReference type="EMBL" id="HGB14436.1"/>
    </source>
</evidence>
<evidence type="ECO:0000256" key="8">
    <source>
        <dbReference type="SAM" id="Phobius"/>
    </source>
</evidence>
<comment type="caution">
    <text evidence="9">The sequence shown here is derived from an EMBL/GenBank/DDBJ whole genome shotgun (WGS) entry which is preliminary data.</text>
</comment>
<gene>
    <name evidence="9" type="primary">mreD</name>
    <name evidence="9" type="ORF">ENV62_04245</name>
</gene>
<evidence type="ECO:0000256" key="4">
    <source>
        <dbReference type="ARBA" id="ARBA00022692"/>
    </source>
</evidence>
<dbReference type="GO" id="GO:0008360">
    <property type="term" value="P:regulation of cell shape"/>
    <property type="evidence" value="ECO:0007669"/>
    <property type="project" value="UniProtKB-KW"/>
</dbReference>
<proteinExistence type="inferred from homology"/>
<feature type="transmembrane region" description="Helical" evidence="8">
    <location>
        <begin position="33"/>
        <end position="54"/>
    </location>
</feature>
<feature type="transmembrane region" description="Helical" evidence="8">
    <location>
        <begin position="6"/>
        <end position="26"/>
    </location>
</feature>
<keyword evidence="6 8" id="KW-1133">Transmembrane helix</keyword>
<comment type="similarity">
    <text evidence="2">Belongs to the MreD family.</text>
</comment>
<accession>A0A7C3WQA0</accession>
<protein>
    <submittedName>
        <fullName evidence="9">Rod shape-determining protein MreD</fullName>
    </submittedName>
</protein>
<reference evidence="9" key="1">
    <citation type="journal article" date="2020" name="mSystems">
        <title>Genome- and Community-Level Interaction Insights into Carbon Utilization and Element Cycling Functions of Hydrothermarchaeota in Hydrothermal Sediment.</title>
        <authorList>
            <person name="Zhou Z."/>
            <person name="Liu Y."/>
            <person name="Xu W."/>
            <person name="Pan J."/>
            <person name="Luo Z.H."/>
            <person name="Li M."/>
        </authorList>
    </citation>
    <scope>NUCLEOTIDE SEQUENCE [LARGE SCALE GENOMIC DNA]</scope>
    <source>
        <strain evidence="9">SpSt-776</strain>
    </source>
</reference>